<proteinExistence type="predicted"/>
<dbReference type="Proteomes" id="UP000235778">
    <property type="component" value="Unassembled WGS sequence"/>
</dbReference>
<accession>A0A1B9PW87</accession>
<dbReference type="EMBL" id="MCYL01000008">
    <property type="protein sequence ID" value="PML58248.1"/>
    <property type="molecule type" value="Genomic_DNA"/>
</dbReference>
<reference evidence="2" key="3">
    <citation type="journal article" date="2018" name="Nature">
        <title>A major lineage of non-tailed dsDNA viruses as unrecognized killers of marine bacteria.</title>
        <authorList>
            <person name="Kauffman K.M."/>
            <person name="Hussain F.A."/>
            <person name="Yang J."/>
            <person name="Arevalo P."/>
            <person name="Brown J.M."/>
            <person name="Chang W.K."/>
            <person name="VanInsberghe D."/>
            <person name="Elsherbini J."/>
            <person name="Sharma R.S."/>
            <person name="Cutler M.B."/>
            <person name="Kelly L."/>
            <person name="Polz M.F."/>
        </authorList>
    </citation>
    <scope>NUCLEOTIDE SEQUENCE</scope>
    <source>
        <strain evidence="2">10N.261.51.B8</strain>
        <strain evidence="1">10N.286.55.C1</strain>
    </source>
</reference>
<evidence type="ECO:0000313" key="1">
    <source>
        <dbReference type="EMBL" id="PME61304.1"/>
    </source>
</evidence>
<evidence type="ECO:0000313" key="4">
    <source>
        <dbReference type="Proteomes" id="UP000235778"/>
    </source>
</evidence>
<protein>
    <submittedName>
        <fullName evidence="2">Uncharacterized protein</fullName>
    </submittedName>
</protein>
<gene>
    <name evidence="2" type="ORF">BCT74_17195</name>
    <name evidence="1" type="ORF">BCV30_11760</name>
</gene>
<sequence>MAYLGFNPWIKPAFFFIRLKKLSPQKTQVFLFQQRLKWKLKTDAISHKNPLNEYFTESIAWPFYLSIILRNLS</sequence>
<comment type="caution">
    <text evidence="2">The sequence shown here is derived from an EMBL/GenBank/DDBJ whole genome shotgun (WGS) entry which is preliminary data.</text>
</comment>
<dbReference type="Proteomes" id="UP000235746">
    <property type="component" value="Unassembled WGS sequence"/>
</dbReference>
<evidence type="ECO:0000313" key="2">
    <source>
        <dbReference type="EMBL" id="PML58248.1"/>
    </source>
</evidence>
<name>A0A1B9PW87_9VIBR</name>
<evidence type="ECO:0000313" key="3">
    <source>
        <dbReference type="Proteomes" id="UP000235746"/>
    </source>
</evidence>
<dbReference type="AlphaFoldDB" id="A0A1B9PW87"/>
<reference evidence="2" key="2">
    <citation type="submission" date="2016-07" db="EMBL/GenBank/DDBJ databases">
        <authorList>
            <person name="Wan K."/>
            <person name="Booth B."/>
            <person name="Spirohn K."/>
            <person name="Hao T."/>
            <person name="Hu Y."/>
            <person name="Calderwood M."/>
            <person name="Hill D."/>
            <person name="Mohr S."/>
            <person name="Vidal M."/>
            <person name="Celniker S."/>
            <person name="Perrimon N."/>
        </authorList>
    </citation>
    <scope>NUCLEOTIDE SEQUENCE</scope>
    <source>
        <strain evidence="2">10N.261.51.B8</strain>
        <strain evidence="1">10N.286.55.C1</strain>
    </source>
</reference>
<organism evidence="2 3">
    <name type="scientific">Vibrio lentus</name>
    <dbReference type="NCBI Taxonomy" id="136468"/>
    <lineage>
        <taxon>Bacteria</taxon>
        <taxon>Pseudomonadati</taxon>
        <taxon>Pseudomonadota</taxon>
        <taxon>Gammaproteobacteria</taxon>
        <taxon>Vibrionales</taxon>
        <taxon>Vibrionaceae</taxon>
        <taxon>Vibrio</taxon>
    </lineage>
</organism>
<reference evidence="3 4" key="1">
    <citation type="submission" date="2016-07" db="EMBL/GenBank/DDBJ databases">
        <title>Nontailed viruses are major unrecognized killers of bacteria in the ocean.</title>
        <authorList>
            <person name="Kauffman K."/>
            <person name="Hussain F."/>
            <person name="Yang J."/>
            <person name="Arevalo P."/>
            <person name="Brown J."/>
            <person name="Cutler M."/>
            <person name="Kelly L."/>
            <person name="Polz M.F."/>
        </authorList>
    </citation>
    <scope>NUCLEOTIDE SEQUENCE [LARGE SCALE GENOMIC DNA]</scope>
    <source>
        <strain evidence="3">10N.261.51.B8</strain>
        <strain evidence="4">10N.286.55.C1</strain>
    </source>
</reference>
<dbReference type="EMBL" id="MCSI01000136">
    <property type="protein sequence ID" value="PME61304.1"/>
    <property type="molecule type" value="Genomic_DNA"/>
</dbReference>